<evidence type="ECO:0000256" key="1">
    <source>
        <dbReference type="SAM" id="MobiDB-lite"/>
    </source>
</evidence>
<keyword evidence="3" id="KW-1185">Reference proteome</keyword>
<sequence>MGFTRMPLDQYRKNSDVEDWINSNTAPARHELNSEQHYRQRPRQMESWVAPGAPSPQIRQMMSGSANSSSVGPMNYVSPSSFRAIAPPPITTTNLISSPALQQQDEPISSASPWGAFTFNHRRQYAGSDENLRGTANYYNNVSTPSITSPLSQIRTNEERSPFSEIRENDYTTEMSYSQEGGSAKEKSGSKRAGSFSATRGREILSSMFSSKPSVSSLSSAASRDRRSQSRHRDQAGDQVDTNNTKTDIEINTAVPSPRNPEHRNTIPTMSQPQKSHSAPRPEAIGTAAPSRSSMPHGMLSSILTSRHSASSMAATSGSRSNITSAPAAIHPQTIRSSRTPISRCHTPTEYMSNPGMSRKTSFPTMVPHMSSRPMPGPISMPPMAMSGFQHPNAPIMSPMAVSTPLTPRMPSPMAARPDTATSQGPTMWLASPDAQTPGGIGLVPLNPTSMTMCTGSGARDYFSRTESTVIPLQTAYTQMTPPPGSYYDSPASESPSSPFPGASSKRKPLFDFNKPLPTPPRSNSIRSQDARRLNIQRIMTTLGEDDVEKLFSGAPQFFARSEGHNTGAPHPSAAYPWDEELAIRDMSDHMRIGDPAWSCMTAWPHIPVRIRSEPSNGGLGIDYRLERTLSNGSGNRESGSDFASLGSPIDDYSHPLSRTSTSSSSINPLSPVVSHAPPPEKKRGHYFPRCREKPSMLNMQGLEKGTMGYQSALEFGVADALSQDQSGFDIHRLPRGPEVLNARKRLLAARDGLRALDEHVILNQLSVDCQRYRDPKFWGNKRGPSPTDSKLPNNKVLYNELYTTILNPPLKYADTADKGSLAPQIRSLVQTLALPNIWIDFSRVEWRLQIGQILWGLHREDAVDEASGSDPESTFNAQQPIHAEERTWLLAQILLACELLIRLDSITEDEELGLENIPINSVRRFEKEATTPVKWSLMLARSFMENVDISIEEPAVNSPATHNSNHHHEAELHLTVTDGTSTNERSLGGWLAGLTKKMSLHHRHDSYCKGPVYSIKGRFADRQVYGLLHFAKILRWPGMDEYERRIMENCLAADDNIPGISSHRSSMASDAVTAVPKQPAASVSQPSTVKKTNIPSRRRHVSATLHEAGWLSKIYMSGIILAGESLGYIIMATLLENDPKALRQIGNRANLSGGFVWKNKSFWNTANVVGRVLAAGKGSAQCLSWISSDVVPVGHTAGWIDVVSHEVKDDLDKTGKKARLWQKHDIEKASNVIGNADEKSVLPGDFIIPYEDVYMLPPDHVNTTLHSIEAPQIKPHLNGDNFQDSHLAPDHVQLSSGVTTSSPSPSESKQGITSMPACMRFAVNLGNDVQREVKVTLEYDIDFVTAHPCAPSQHVRFVRSSTNTSIQQIDVSGFGIPGKVTTPAVVAGHPLHRSFTYTIMHISDLLRRPRDNNLDDLLLAASTSQNRKPSQMPPSSQDGTAPRVLIIDCITNQNRTQILFSSSASQNSADFAPSSPTSPVMSRKGELPMMHAESRGRQFGSDLEVLARAICAQKGWNALVSRKRRGCLSCAIREAEALAWKVVIRVD</sequence>
<feature type="compositionally biased region" description="Polar residues" evidence="1">
    <location>
        <begin position="266"/>
        <end position="277"/>
    </location>
</feature>
<dbReference type="Proteomes" id="UP001583280">
    <property type="component" value="Unassembled WGS sequence"/>
</dbReference>
<feature type="region of interest" description="Disordered" evidence="1">
    <location>
        <begin position="143"/>
        <end position="359"/>
    </location>
</feature>
<feature type="compositionally biased region" description="Low complexity" evidence="1">
    <location>
        <begin position="1296"/>
        <end position="1309"/>
    </location>
</feature>
<feature type="compositionally biased region" description="Basic and acidic residues" evidence="1">
    <location>
        <begin position="223"/>
        <end position="236"/>
    </location>
</feature>
<feature type="region of interest" description="Disordered" evidence="1">
    <location>
        <begin position="1294"/>
        <end position="1313"/>
    </location>
</feature>
<organism evidence="2 3">
    <name type="scientific">Ceratocystis pirilliformis</name>
    <dbReference type="NCBI Taxonomy" id="259994"/>
    <lineage>
        <taxon>Eukaryota</taxon>
        <taxon>Fungi</taxon>
        <taxon>Dikarya</taxon>
        <taxon>Ascomycota</taxon>
        <taxon>Pezizomycotina</taxon>
        <taxon>Sordariomycetes</taxon>
        <taxon>Hypocreomycetidae</taxon>
        <taxon>Microascales</taxon>
        <taxon>Ceratocystidaceae</taxon>
        <taxon>Ceratocystis</taxon>
    </lineage>
</organism>
<evidence type="ECO:0000313" key="3">
    <source>
        <dbReference type="Proteomes" id="UP001583280"/>
    </source>
</evidence>
<feature type="compositionally biased region" description="Polar residues" evidence="1">
    <location>
        <begin position="57"/>
        <end position="67"/>
    </location>
</feature>
<accession>A0ABR3YZE9</accession>
<feature type="compositionally biased region" description="Basic and acidic residues" evidence="1">
    <location>
        <begin position="156"/>
        <end position="170"/>
    </location>
</feature>
<feature type="region of interest" description="Disordered" evidence="1">
    <location>
        <begin position="1078"/>
        <end position="1099"/>
    </location>
</feature>
<feature type="region of interest" description="Disordered" evidence="1">
    <location>
        <begin position="654"/>
        <end position="688"/>
    </location>
</feature>
<feature type="compositionally biased region" description="Low complexity" evidence="1">
    <location>
        <begin position="655"/>
        <end position="675"/>
    </location>
</feature>
<proteinExistence type="predicted"/>
<reference evidence="2 3" key="1">
    <citation type="journal article" date="2024" name="IMA Fungus">
        <title>IMA Genome - F19 : A genome assembly and annotation guide to empower mycologists, including annotated draft genome sequences of Ceratocystis pirilliformis, Diaporthe australafricana, Fusarium ophioides, Paecilomyces lecythidis, and Sporothrix stenoceras.</title>
        <authorList>
            <person name="Aylward J."/>
            <person name="Wilson A.M."/>
            <person name="Visagie C.M."/>
            <person name="Spraker J."/>
            <person name="Barnes I."/>
            <person name="Buitendag C."/>
            <person name="Ceriani C."/>
            <person name="Del Mar Angel L."/>
            <person name="du Plessis D."/>
            <person name="Fuchs T."/>
            <person name="Gasser K."/>
            <person name="Kramer D."/>
            <person name="Li W."/>
            <person name="Munsamy K."/>
            <person name="Piso A."/>
            <person name="Price J.L."/>
            <person name="Sonnekus B."/>
            <person name="Thomas C."/>
            <person name="van der Nest A."/>
            <person name="van Dijk A."/>
            <person name="van Heerden A."/>
            <person name="van Vuuren N."/>
            <person name="Yilmaz N."/>
            <person name="Duong T.A."/>
            <person name="van der Merwe N.A."/>
            <person name="Wingfield M.J."/>
            <person name="Wingfield B.D."/>
        </authorList>
    </citation>
    <scope>NUCLEOTIDE SEQUENCE [LARGE SCALE GENOMIC DNA]</scope>
    <source>
        <strain evidence="2 3">CMW 12675</strain>
    </source>
</reference>
<feature type="compositionally biased region" description="Polar residues" evidence="1">
    <location>
        <begin position="1082"/>
        <end position="1096"/>
    </location>
</feature>
<feature type="compositionally biased region" description="Polar residues" evidence="1">
    <location>
        <begin position="172"/>
        <end position="181"/>
    </location>
</feature>
<feature type="region of interest" description="Disordered" evidence="1">
    <location>
        <begin position="474"/>
        <end position="528"/>
    </location>
</feature>
<evidence type="ECO:0000313" key="2">
    <source>
        <dbReference type="EMBL" id="KAL1893435.1"/>
    </source>
</evidence>
<gene>
    <name evidence="2" type="ORF">Cpir12675_004134</name>
</gene>
<feature type="compositionally biased region" description="Polar residues" evidence="1">
    <location>
        <begin position="143"/>
        <end position="155"/>
    </location>
</feature>
<feature type="compositionally biased region" description="Low complexity" evidence="1">
    <location>
        <begin position="490"/>
        <end position="504"/>
    </location>
</feature>
<feature type="compositionally biased region" description="Polar residues" evidence="1">
    <location>
        <begin position="302"/>
        <end position="325"/>
    </location>
</feature>
<protein>
    <submittedName>
        <fullName evidence="2">Uncharacterized protein</fullName>
    </submittedName>
</protein>
<feature type="region of interest" description="Disordered" evidence="1">
    <location>
        <begin position="25"/>
        <end position="67"/>
    </location>
</feature>
<dbReference type="PANTHER" id="PTHR42345:SF2">
    <property type="entry name" value="HELICASE-LIKE PROTEIN"/>
    <property type="match status" value="1"/>
</dbReference>
<dbReference type="EMBL" id="JAWDJO010000110">
    <property type="protein sequence ID" value="KAL1893435.1"/>
    <property type="molecule type" value="Genomic_DNA"/>
</dbReference>
<feature type="compositionally biased region" description="Polar residues" evidence="1">
    <location>
        <begin position="350"/>
        <end position="359"/>
    </location>
</feature>
<name>A0ABR3YZE9_9PEZI</name>
<comment type="caution">
    <text evidence="2">The sequence shown here is derived from an EMBL/GenBank/DDBJ whole genome shotgun (WGS) entry which is preliminary data.</text>
</comment>
<dbReference type="PANTHER" id="PTHR42345">
    <property type="entry name" value="TPR_REGION DOMAIN-CONTAINING PROTEIN"/>
    <property type="match status" value="1"/>
</dbReference>
<feature type="compositionally biased region" description="Low complexity" evidence="1">
    <location>
        <begin position="206"/>
        <end position="222"/>
    </location>
</feature>
<feature type="compositionally biased region" description="Basic and acidic residues" evidence="1">
    <location>
        <begin position="28"/>
        <end position="38"/>
    </location>
</feature>